<keyword evidence="5 8" id="KW-1133">Transmembrane helix</keyword>
<keyword evidence="3 8" id="KW-0812">Transmembrane</keyword>
<proteinExistence type="inferred from homology"/>
<keyword evidence="6 8" id="KW-0472">Membrane</keyword>
<evidence type="ECO:0000313" key="11">
    <source>
        <dbReference type="RefSeq" id="XP_072838431.1"/>
    </source>
</evidence>
<evidence type="ECO:0000256" key="5">
    <source>
        <dbReference type="ARBA" id="ARBA00022989"/>
    </source>
</evidence>
<evidence type="ECO:0000259" key="9">
    <source>
        <dbReference type="Pfam" id="PF20266"/>
    </source>
</evidence>
<dbReference type="InterPro" id="IPR026250">
    <property type="entry name" value="ITPRIP-like"/>
</dbReference>
<dbReference type="Gene3D" id="1.10.1410.40">
    <property type="match status" value="1"/>
</dbReference>
<dbReference type="PANTHER" id="PTHR10656">
    <property type="entry name" value="CELL FATE DETERMINING PROTEIN MAB21-RELATED"/>
    <property type="match status" value="1"/>
</dbReference>
<evidence type="ECO:0000313" key="10">
    <source>
        <dbReference type="Proteomes" id="UP001652642"/>
    </source>
</evidence>
<feature type="domain" description="Mab-21-like HhH/H2TH-like" evidence="9">
    <location>
        <begin position="372"/>
        <end position="455"/>
    </location>
</feature>
<evidence type="ECO:0000256" key="8">
    <source>
        <dbReference type="SAM" id="Phobius"/>
    </source>
</evidence>
<evidence type="ECO:0000256" key="1">
    <source>
        <dbReference type="ARBA" id="ARBA00004479"/>
    </source>
</evidence>
<comment type="subcellular location">
    <subcellularLocation>
        <location evidence="1">Membrane</location>
        <topology evidence="1">Single-pass type I membrane protein</topology>
    </subcellularLocation>
</comment>
<dbReference type="PRINTS" id="PR02107">
    <property type="entry name" value="INOS145TPRIP"/>
</dbReference>
<evidence type="ECO:0000256" key="2">
    <source>
        <dbReference type="ARBA" id="ARBA00005554"/>
    </source>
</evidence>
<dbReference type="RefSeq" id="XP_072838431.1">
    <property type="nucleotide sequence ID" value="XM_072982330.1"/>
</dbReference>
<keyword evidence="4" id="KW-0732">Signal</keyword>
<keyword evidence="10" id="KW-1185">Reference proteome</keyword>
<dbReference type="PANTHER" id="PTHR10656:SF9">
    <property type="entry name" value="INOSITOL 1,4,5-TRISPHOSPHATE RECEPTOR-INTERACTING PROTEIN-LIKE 2"/>
    <property type="match status" value="1"/>
</dbReference>
<feature type="region of interest" description="Disordered" evidence="7">
    <location>
        <begin position="79"/>
        <end position="101"/>
    </location>
</feature>
<dbReference type="Pfam" id="PF20266">
    <property type="entry name" value="Mab-21_C"/>
    <property type="match status" value="1"/>
</dbReference>
<sequence>MTTAYRLNVRVFWPLVTCAGLLCLWQALRRSKAAGPSRAWEDDGDDDGAPAPRLKGSLLLLLLLLLAFLALCYRAWQKARPGGQGPGSDDAPAMGRPPRRRGQRRRAVLEAFYEQQLRLSPHVLGHSKAHVSLVVGEVVRAGKAPAARLALRGDFVQVGSAYEQHKVRSPEAFDVLVPLRLPPRLELRVRPRRDEPGLRGAFVCALEVAPMGALDHQAGGRSSKGGSPPGRGAAAGPISEALCVELPGPQGCRRHLSSALVLRWFQSHVQRCLGAVRSRLQERCRVSLAVGPGRPLALHIAPRSDYVCCHLSMAVRLIPAIPLGEALYLTPLPSSVQPPAAAKLGAFWTLNVAKQEQRLLGWLREQAPEDSCHLKCLQILKGLRDLGGRSLEQPLSTQWSQVLSSYLLKTALFWLLLRGPLAAWEDQFLVERLEDLVLFLVEGLQRRRLMHLFLGNPGLPEALSLPKILKEAPMVNLLADFDCPTLDRVAAQLLDTWKQAPKVIGMYSGHRYWRKHPV</sequence>
<evidence type="ECO:0000256" key="3">
    <source>
        <dbReference type="ARBA" id="ARBA00022692"/>
    </source>
</evidence>
<gene>
    <name evidence="11" type="primary">ITPRIPL2</name>
</gene>
<comment type="similarity">
    <text evidence="2">Belongs to the ITPRIP family.</text>
</comment>
<evidence type="ECO:0000256" key="4">
    <source>
        <dbReference type="ARBA" id="ARBA00022729"/>
    </source>
</evidence>
<protein>
    <submittedName>
        <fullName evidence="11">Inositol 1,4,5-trisphosphate receptor-interacting protein-like 2</fullName>
    </submittedName>
</protein>
<evidence type="ECO:0000256" key="6">
    <source>
        <dbReference type="ARBA" id="ARBA00023136"/>
    </source>
</evidence>
<dbReference type="SMART" id="SM01265">
    <property type="entry name" value="Mab-21"/>
    <property type="match status" value="1"/>
</dbReference>
<name>A0ABM5EZ50_9SAUR</name>
<dbReference type="InterPro" id="IPR046906">
    <property type="entry name" value="Mab-21_HhH/H2TH-like"/>
</dbReference>
<reference evidence="11" key="1">
    <citation type="submission" date="2025-08" db="UniProtKB">
        <authorList>
            <consortium name="RefSeq"/>
        </authorList>
    </citation>
    <scope>IDENTIFICATION</scope>
</reference>
<dbReference type="GeneID" id="110083999"/>
<dbReference type="InterPro" id="IPR024810">
    <property type="entry name" value="MAB21L/cGLR"/>
</dbReference>
<dbReference type="Gene3D" id="3.30.460.90">
    <property type="match status" value="1"/>
</dbReference>
<feature type="transmembrane region" description="Helical" evidence="8">
    <location>
        <begin position="57"/>
        <end position="76"/>
    </location>
</feature>
<dbReference type="Proteomes" id="UP001652642">
    <property type="component" value="Chromosome 13"/>
</dbReference>
<accession>A0ABM5EZ50</accession>
<evidence type="ECO:0000256" key="7">
    <source>
        <dbReference type="SAM" id="MobiDB-lite"/>
    </source>
</evidence>
<organism evidence="10 11">
    <name type="scientific">Pogona vitticeps</name>
    <name type="common">central bearded dragon</name>
    <dbReference type="NCBI Taxonomy" id="103695"/>
    <lineage>
        <taxon>Eukaryota</taxon>
        <taxon>Metazoa</taxon>
        <taxon>Chordata</taxon>
        <taxon>Craniata</taxon>
        <taxon>Vertebrata</taxon>
        <taxon>Euteleostomi</taxon>
        <taxon>Lepidosauria</taxon>
        <taxon>Squamata</taxon>
        <taxon>Bifurcata</taxon>
        <taxon>Unidentata</taxon>
        <taxon>Episquamata</taxon>
        <taxon>Toxicofera</taxon>
        <taxon>Iguania</taxon>
        <taxon>Acrodonta</taxon>
        <taxon>Agamidae</taxon>
        <taxon>Amphibolurinae</taxon>
        <taxon>Pogona</taxon>
    </lineage>
</organism>